<protein>
    <submittedName>
        <fullName evidence="2">Helix-turn-helix domain-containing protein</fullName>
    </submittedName>
</protein>
<dbReference type="CDD" id="cd00093">
    <property type="entry name" value="HTH_XRE"/>
    <property type="match status" value="1"/>
</dbReference>
<dbReference type="Proteomes" id="UP000448575">
    <property type="component" value="Unassembled WGS sequence"/>
</dbReference>
<dbReference type="Pfam" id="PF13560">
    <property type="entry name" value="HTH_31"/>
    <property type="match status" value="1"/>
</dbReference>
<dbReference type="PROSITE" id="PS50943">
    <property type="entry name" value="HTH_CROC1"/>
    <property type="match status" value="1"/>
</dbReference>
<reference evidence="2 3" key="1">
    <citation type="submission" date="2019-12" db="EMBL/GenBank/DDBJ databases">
        <title>Novel species isolated from a subtropical stream in China.</title>
        <authorList>
            <person name="Lu H."/>
        </authorList>
    </citation>
    <scope>NUCLEOTIDE SEQUENCE [LARGE SCALE GENOMIC DNA]</scope>
    <source>
        <strain evidence="2 3">DS3</strain>
    </source>
</reference>
<dbReference type="SUPFAM" id="SSF47413">
    <property type="entry name" value="lambda repressor-like DNA-binding domains"/>
    <property type="match status" value="1"/>
</dbReference>
<dbReference type="InterPro" id="IPR001387">
    <property type="entry name" value="Cro/C1-type_HTH"/>
</dbReference>
<accession>A0A6N9HMY2</accession>
<dbReference type="EMBL" id="WWCJ01000018">
    <property type="protein sequence ID" value="MYN04553.1"/>
    <property type="molecule type" value="Genomic_DNA"/>
</dbReference>
<comment type="caution">
    <text evidence="2">The sequence shown here is derived from an EMBL/GenBank/DDBJ whole genome shotgun (WGS) entry which is preliminary data.</text>
</comment>
<gene>
    <name evidence="2" type="ORF">GTP41_20890</name>
</gene>
<evidence type="ECO:0000313" key="2">
    <source>
        <dbReference type="EMBL" id="MYN04553.1"/>
    </source>
</evidence>
<dbReference type="GO" id="GO:0003677">
    <property type="term" value="F:DNA binding"/>
    <property type="evidence" value="ECO:0007669"/>
    <property type="project" value="InterPro"/>
</dbReference>
<evidence type="ECO:0000313" key="3">
    <source>
        <dbReference type="Proteomes" id="UP000448575"/>
    </source>
</evidence>
<evidence type="ECO:0000259" key="1">
    <source>
        <dbReference type="PROSITE" id="PS50943"/>
    </source>
</evidence>
<feature type="domain" description="HTH cro/C1-type" evidence="1">
    <location>
        <begin position="17"/>
        <end position="70"/>
    </location>
</feature>
<dbReference type="RefSeq" id="WP_161027516.1">
    <property type="nucleotide sequence ID" value="NZ_WWCJ01000018.1"/>
</dbReference>
<dbReference type="AlphaFoldDB" id="A0A6N9HMY2"/>
<dbReference type="Gene3D" id="1.10.260.40">
    <property type="entry name" value="lambda repressor-like DNA-binding domains"/>
    <property type="match status" value="1"/>
</dbReference>
<keyword evidence="3" id="KW-1185">Reference proteome</keyword>
<name>A0A6N9HMY2_9BURK</name>
<sequence length="128" mass="14358">MSDIKNDEINFGAELFRLRTALRLSQAEVADAAGITRGYYSLIENSRKPPPPLEKVRRIATALRLSPADLRLLWGMAAMERITTSGGESEKVHNGPPGLYVVWNGLVIDIPTEQQIEIEEILTRRKIM</sequence>
<dbReference type="SMART" id="SM00530">
    <property type="entry name" value="HTH_XRE"/>
    <property type="match status" value="1"/>
</dbReference>
<organism evidence="2 3">
    <name type="scientific">Pseudoduganella guangdongensis</name>
    <dbReference type="NCBI Taxonomy" id="2692179"/>
    <lineage>
        <taxon>Bacteria</taxon>
        <taxon>Pseudomonadati</taxon>
        <taxon>Pseudomonadota</taxon>
        <taxon>Betaproteobacteria</taxon>
        <taxon>Burkholderiales</taxon>
        <taxon>Oxalobacteraceae</taxon>
        <taxon>Telluria group</taxon>
        <taxon>Pseudoduganella</taxon>
    </lineage>
</organism>
<proteinExistence type="predicted"/>
<dbReference type="InterPro" id="IPR010982">
    <property type="entry name" value="Lambda_DNA-bd_dom_sf"/>
</dbReference>